<feature type="signal peptide" evidence="1">
    <location>
        <begin position="1"/>
        <end position="22"/>
    </location>
</feature>
<proteinExistence type="predicted"/>
<keyword evidence="3" id="KW-1185">Reference proteome</keyword>
<dbReference type="Proteomes" id="UP000521943">
    <property type="component" value="Unassembled WGS sequence"/>
</dbReference>
<dbReference type="AlphaFoldDB" id="A0A8H6LTD4"/>
<evidence type="ECO:0000313" key="2">
    <source>
        <dbReference type="EMBL" id="KAF6743103.1"/>
    </source>
</evidence>
<feature type="chain" id="PRO_5034866274" evidence="1">
    <location>
        <begin position="23"/>
        <end position="156"/>
    </location>
</feature>
<reference evidence="2 3" key="1">
    <citation type="submission" date="2020-07" db="EMBL/GenBank/DDBJ databases">
        <title>Comparative genomics of pyrophilous fungi reveals a link between fire events and developmental genes.</title>
        <authorList>
            <consortium name="DOE Joint Genome Institute"/>
            <person name="Steindorff A.S."/>
            <person name="Carver A."/>
            <person name="Calhoun S."/>
            <person name="Stillman K."/>
            <person name="Liu H."/>
            <person name="Lipzen A."/>
            <person name="Pangilinan J."/>
            <person name="Labutti K."/>
            <person name="Bruns T.D."/>
            <person name="Grigoriev I.V."/>
        </authorList>
    </citation>
    <scope>NUCLEOTIDE SEQUENCE [LARGE SCALE GENOMIC DNA]</scope>
    <source>
        <strain evidence="2 3">CBS 144469</strain>
    </source>
</reference>
<organism evidence="2 3">
    <name type="scientific">Ephemerocybe angulata</name>
    <dbReference type="NCBI Taxonomy" id="980116"/>
    <lineage>
        <taxon>Eukaryota</taxon>
        <taxon>Fungi</taxon>
        <taxon>Dikarya</taxon>
        <taxon>Basidiomycota</taxon>
        <taxon>Agaricomycotina</taxon>
        <taxon>Agaricomycetes</taxon>
        <taxon>Agaricomycetidae</taxon>
        <taxon>Agaricales</taxon>
        <taxon>Agaricineae</taxon>
        <taxon>Psathyrellaceae</taxon>
        <taxon>Ephemerocybe</taxon>
    </lineage>
</organism>
<accession>A0A8H6LTD4</accession>
<keyword evidence="1" id="KW-0732">Signal</keyword>
<name>A0A8H6LTD4_9AGAR</name>
<protein>
    <submittedName>
        <fullName evidence="2">Uncharacterized protein</fullName>
    </submittedName>
</protein>
<sequence>MLFSRALSILSLLSVSLSSVKAIPVATSTLADDPFHLVWCTYTVQEVGDEPFPADFDYLWEFNLITMMALVRVSPNKGSYLFGDAPEGHDEERRTWTYRNGGRGSGMTLDESQAVLEALKGKVTHENKRDWLVLDVQDCSQDKRIGHVSRYSLKPE</sequence>
<evidence type="ECO:0000313" key="3">
    <source>
        <dbReference type="Proteomes" id="UP000521943"/>
    </source>
</evidence>
<gene>
    <name evidence="2" type="ORF">DFP72DRAFT_1178531</name>
</gene>
<comment type="caution">
    <text evidence="2">The sequence shown here is derived from an EMBL/GenBank/DDBJ whole genome shotgun (WGS) entry which is preliminary data.</text>
</comment>
<evidence type="ECO:0000256" key="1">
    <source>
        <dbReference type="SAM" id="SignalP"/>
    </source>
</evidence>
<dbReference type="EMBL" id="JACGCI010000158">
    <property type="protein sequence ID" value="KAF6743103.1"/>
    <property type="molecule type" value="Genomic_DNA"/>
</dbReference>